<dbReference type="AlphaFoldDB" id="A0A3Q9J560"/>
<protein>
    <recommendedName>
        <fullName evidence="3">DUF559 domain-containing protein</fullName>
    </recommendedName>
</protein>
<dbReference type="KEGG" id="mlv:CVS47_02686"/>
<evidence type="ECO:0008006" key="3">
    <source>
        <dbReference type="Google" id="ProtNLM"/>
    </source>
</evidence>
<evidence type="ECO:0000313" key="1">
    <source>
        <dbReference type="EMBL" id="AZS38036.1"/>
    </source>
</evidence>
<gene>
    <name evidence="1" type="ORF">CVS47_02686</name>
</gene>
<proteinExistence type="predicted"/>
<sequence>MRDAHPREQAADAHVVLATAYATAMPPDTVFSHRTAALIHGLPVPVPSLLDVSAIAPRRASRAAGVRGRQLHPALIATRSVSGLIVCDPATTWAQLGGLVGASLTLDDLVIVGDAIVRIPRLRGGHAGEPRHALARIADLCAATTVGRRAGAAALREALDLIRLGSSSPGETLARLAIIRAGLPEPELDVEILGEEGALVGIADLAYRLFRVMAEYEGDQHRVDARQWNRDIDKYAACDSLGWIVVRITAAHLRSGAAVARIRAALVRRGWEPASPDA</sequence>
<accession>A0A3Q9J560</accession>
<reference evidence="1 2" key="1">
    <citation type="submission" date="2018-08" db="EMBL/GenBank/DDBJ databases">
        <title>Microbacterium lemovicicum sp. nov., a bacterium isolated from a natural uranium-rich soil.</title>
        <authorList>
            <person name="ORTET P."/>
        </authorList>
    </citation>
    <scope>NUCLEOTIDE SEQUENCE [LARGE SCALE GENOMIC DNA]</scope>
    <source>
        <strain evidence="1 2">Viu22</strain>
    </source>
</reference>
<keyword evidence="2" id="KW-1185">Reference proteome</keyword>
<name>A0A3Q9J560_9MICO</name>
<dbReference type="EMBL" id="CP031423">
    <property type="protein sequence ID" value="AZS38036.1"/>
    <property type="molecule type" value="Genomic_DNA"/>
</dbReference>
<dbReference type="Proteomes" id="UP000276888">
    <property type="component" value="Chromosome"/>
</dbReference>
<evidence type="ECO:0000313" key="2">
    <source>
        <dbReference type="Proteomes" id="UP000276888"/>
    </source>
</evidence>
<organism evidence="1 2">
    <name type="scientific">Microbacterium lemovicicum</name>
    <dbReference type="NCBI Taxonomy" id="1072463"/>
    <lineage>
        <taxon>Bacteria</taxon>
        <taxon>Bacillati</taxon>
        <taxon>Actinomycetota</taxon>
        <taxon>Actinomycetes</taxon>
        <taxon>Micrococcales</taxon>
        <taxon>Microbacteriaceae</taxon>
        <taxon>Microbacterium</taxon>
    </lineage>
</organism>